<dbReference type="MEROPS" id="S10.A41"/>
<evidence type="ECO:0000256" key="2">
    <source>
        <dbReference type="ARBA" id="ARBA00009431"/>
    </source>
</evidence>
<keyword evidence="7" id="KW-1015">Disulfide bond</keyword>
<dbReference type="SUPFAM" id="SSF53474">
    <property type="entry name" value="alpha/beta-Hydrolases"/>
    <property type="match status" value="2"/>
</dbReference>
<dbReference type="GO" id="GO:0004185">
    <property type="term" value="F:serine-type carboxypeptidase activity"/>
    <property type="evidence" value="ECO:0007669"/>
    <property type="project" value="UniProtKB-UniRule"/>
</dbReference>
<reference evidence="11" key="2">
    <citation type="submission" date="2018-04" db="EMBL/GenBank/DDBJ databases">
        <title>OnivRS2 (Oryza nivara Reference Sequence Version 2).</title>
        <authorList>
            <person name="Zhang J."/>
            <person name="Kudrna D."/>
            <person name="Lee S."/>
            <person name="Talag J."/>
            <person name="Rajasekar S."/>
            <person name="Welchert J."/>
            <person name="Hsing Y.-I."/>
            <person name="Wing R.A."/>
        </authorList>
    </citation>
    <scope>NUCLEOTIDE SEQUENCE [LARGE SCALE GENOMIC DNA]</scope>
    <source>
        <strain evidence="11">SL10</strain>
    </source>
</reference>
<keyword evidence="5 9" id="KW-0732">Signal</keyword>
<keyword evidence="12" id="KW-1185">Reference proteome</keyword>
<keyword evidence="3" id="KW-0964">Secreted</keyword>
<dbReference type="InterPro" id="IPR029058">
    <property type="entry name" value="AB_hydrolase_fold"/>
</dbReference>
<proteinExistence type="inferred from homology"/>
<dbReference type="STRING" id="4536.A0A0E0GNG4"/>
<dbReference type="Gene3D" id="3.40.50.11320">
    <property type="match status" value="2"/>
</dbReference>
<keyword evidence="6 9" id="KW-0378">Hydrolase</keyword>
<dbReference type="Gene3D" id="3.40.50.1820">
    <property type="entry name" value="alpha/beta hydrolase"/>
    <property type="match status" value="2"/>
</dbReference>
<evidence type="ECO:0000313" key="11">
    <source>
        <dbReference type="EnsemblPlants" id="ONIVA03G21450.1"/>
    </source>
</evidence>
<dbReference type="PROSITE" id="PS00131">
    <property type="entry name" value="CARBOXYPEPT_SER_SER"/>
    <property type="match status" value="2"/>
</dbReference>
<reference evidence="11" key="1">
    <citation type="submission" date="2015-04" db="UniProtKB">
        <authorList>
            <consortium name="EnsemblPlants"/>
        </authorList>
    </citation>
    <scope>IDENTIFICATION</scope>
    <source>
        <strain evidence="11">SL10</strain>
    </source>
</reference>
<dbReference type="InterPro" id="IPR001563">
    <property type="entry name" value="Peptidase_S10"/>
</dbReference>
<dbReference type="FunFam" id="3.40.50.1820:FF:000030">
    <property type="entry name" value="Carboxypeptidase"/>
    <property type="match status" value="2"/>
</dbReference>
<accession>A0A0E0GNG4</accession>
<sequence length="1158" mass="128319">MSKEAFTLRLFFLLLVHGAFADQAARVLEFSRSRMEMRDDQYTTEHTSQRANHQLYMSSQDGLKEADKVSELPGQPGRAGFDQYAGYVTVNATSGKALFYYFAEATDDPSTKPLVLWLNGGPGCSSLGDGAMLEIGPFFVNSDNRTLSINRYAWNNVANMLFLESPAGVGFSYSNTTSDYDNTGDTSTAADAYTFLTNWLERFPEYKGRDFFITGESYGGHYIPQLANAILSNNNITNVTIINLKGVAIGNAYLDDSTNTRATIDYYWTHALISKETHLAVQRNCSFNGTYMAQCQNALAEADTEKGVIDPYNIYAPLCWNASNPRQLHGSVIKIVVTDFIIFPELLFPSHQMVLQAINVDPCSRYYVESYLNHPEVQRTLHANTTGLKQPWSGCSNIITPENWKDAPVSMLPSIQGLISSGVSTWLYSGDIDAVCPVTSTLYSLDILELPINSSWRPWYSDDNEVAGYVVGYRGLVFATVRESGHMVPTYQPQRALTLFSSHQAPMHTLPIKMKRGLLILWSLFCLSVANTAARNKANKPLEFDQLKIPSKYGSEKQDDLREKDRVRAMPGQMEEAEFNQYAGYVTVDAKAGRALFYYFVEAPHDPLKKPLVLWLNGGPGCSSFGAGAMLELGPFSVRSDNKTLYKKQHAWNTVANMLFVDVPAGVGYSYSNTTSDYYNIGDKKTTDDAYIFLINWMKKFPEYQDHDFFITGESYAGHYIPELANLIVSNNRAINSTNIKLKGVAIGNADLHDNVTLRASFDYYWRHAMISDRVYRAIQTSCGFNETYTNDCQNAMNLANKEKGNVDDYNIYAPQCHDASNPSPSGSSDSVAFGDPCTNHYVSSYLNNPEVQRALHANTTGLNYPWMDCSGLIFDNWKDSPETMLPSIKTLISSGTRIWLYSGDMDAVCSVTSTQYALDILGLPVETSWRPWRIDNEPFLLVASPALSRRSSALRLAAFAPRHRATADMEVVGRAAADGVGFAGSSARAGAWWSVGRAGRRERGRWETAARRSSRDEQIERAPPSPGGEERQFAAAPPIRTNGNIGLVEIAIVLFVTLYFRLRQIDRNLGAGDIAHLYHMMHRQLLVAAQVHASQPNEQRPNISLKSNSPIGGTLTQGTPCGVNGEHVDMALVVVHELGEAEVVELTNGGGGVVRDG</sequence>
<dbReference type="Proteomes" id="UP000006591">
    <property type="component" value="Chromosome 3"/>
</dbReference>
<dbReference type="AlphaFoldDB" id="A0A0E0GNG4"/>
<dbReference type="GO" id="GO:0005576">
    <property type="term" value="C:extracellular region"/>
    <property type="evidence" value="ECO:0007669"/>
    <property type="project" value="UniProtKB-SubCell"/>
</dbReference>
<evidence type="ECO:0000256" key="6">
    <source>
        <dbReference type="ARBA" id="ARBA00022801"/>
    </source>
</evidence>
<feature type="chain" id="PRO_5006515282" description="Carboxypeptidase" evidence="9">
    <location>
        <begin position="22"/>
        <end position="1158"/>
    </location>
</feature>
<comment type="subcellular location">
    <subcellularLocation>
        <location evidence="1">Secreted</location>
    </subcellularLocation>
</comment>
<dbReference type="InterPro" id="IPR018202">
    <property type="entry name" value="Ser_caboxypep_ser_AS"/>
</dbReference>
<dbReference type="Gramene" id="ONIVA03G21450.1">
    <property type="protein sequence ID" value="ONIVA03G21450.1"/>
    <property type="gene ID" value="ONIVA03G21450"/>
</dbReference>
<dbReference type="EnsemblPlants" id="ONIVA03G21450.1">
    <property type="protein sequence ID" value="ONIVA03G21450.1"/>
    <property type="gene ID" value="ONIVA03G21450"/>
</dbReference>
<dbReference type="PRINTS" id="PR00724">
    <property type="entry name" value="CRBOXYPTASEC"/>
</dbReference>
<evidence type="ECO:0000256" key="1">
    <source>
        <dbReference type="ARBA" id="ARBA00004613"/>
    </source>
</evidence>
<dbReference type="GO" id="GO:0005773">
    <property type="term" value="C:vacuole"/>
    <property type="evidence" value="ECO:0007669"/>
    <property type="project" value="TreeGrafter"/>
</dbReference>
<evidence type="ECO:0000256" key="10">
    <source>
        <dbReference type="SAM" id="MobiDB-lite"/>
    </source>
</evidence>
<evidence type="ECO:0000256" key="4">
    <source>
        <dbReference type="ARBA" id="ARBA00022645"/>
    </source>
</evidence>
<dbReference type="PANTHER" id="PTHR11802:SF496">
    <property type="entry name" value="CARBOXYPEPTIDASE"/>
    <property type="match status" value="1"/>
</dbReference>
<feature type="signal peptide" evidence="9">
    <location>
        <begin position="1"/>
        <end position="21"/>
    </location>
</feature>
<keyword evidence="4 9" id="KW-0121">Carboxypeptidase</keyword>
<keyword evidence="9" id="KW-0645">Protease</keyword>
<evidence type="ECO:0000256" key="5">
    <source>
        <dbReference type="ARBA" id="ARBA00022729"/>
    </source>
</evidence>
<dbReference type="Pfam" id="PF00450">
    <property type="entry name" value="Peptidase_S10"/>
    <property type="match status" value="2"/>
</dbReference>
<dbReference type="eggNOG" id="KOG1282">
    <property type="taxonomic scope" value="Eukaryota"/>
</dbReference>
<feature type="region of interest" description="Disordered" evidence="10">
    <location>
        <begin position="1005"/>
        <end position="1034"/>
    </location>
</feature>
<dbReference type="PANTHER" id="PTHR11802">
    <property type="entry name" value="SERINE PROTEASE FAMILY S10 SERINE CARBOXYPEPTIDASE"/>
    <property type="match status" value="1"/>
</dbReference>
<evidence type="ECO:0000256" key="9">
    <source>
        <dbReference type="RuleBase" id="RU361156"/>
    </source>
</evidence>
<keyword evidence="8" id="KW-0325">Glycoprotein</keyword>
<dbReference type="Gene3D" id="6.10.250.940">
    <property type="match status" value="2"/>
</dbReference>
<protein>
    <recommendedName>
        <fullName evidence="9">Carboxypeptidase</fullName>
        <ecNumber evidence="9">3.4.16.-</ecNumber>
    </recommendedName>
</protein>
<feature type="compositionally biased region" description="Basic and acidic residues" evidence="10">
    <location>
        <begin position="1005"/>
        <end position="1021"/>
    </location>
</feature>
<evidence type="ECO:0000256" key="7">
    <source>
        <dbReference type="ARBA" id="ARBA00023157"/>
    </source>
</evidence>
<dbReference type="EC" id="3.4.16.-" evidence="9"/>
<name>A0A0E0GNG4_ORYNI</name>
<evidence type="ECO:0000313" key="12">
    <source>
        <dbReference type="Proteomes" id="UP000006591"/>
    </source>
</evidence>
<organism evidence="11">
    <name type="scientific">Oryza nivara</name>
    <name type="common">Indian wild rice</name>
    <name type="synonym">Oryza sativa f. spontanea</name>
    <dbReference type="NCBI Taxonomy" id="4536"/>
    <lineage>
        <taxon>Eukaryota</taxon>
        <taxon>Viridiplantae</taxon>
        <taxon>Streptophyta</taxon>
        <taxon>Embryophyta</taxon>
        <taxon>Tracheophyta</taxon>
        <taxon>Spermatophyta</taxon>
        <taxon>Magnoliopsida</taxon>
        <taxon>Liliopsida</taxon>
        <taxon>Poales</taxon>
        <taxon>Poaceae</taxon>
        <taxon>BOP clade</taxon>
        <taxon>Oryzoideae</taxon>
        <taxon>Oryzeae</taxon>
        <taxon>Oryzinae</taxon>
        <taxon>Oryza</taxon>
    </lineage>
</organism>
<dbReference type="GO" id="GO:0006508">
    <property type="term" value="P:proteolysis"/>
    <property type="evidence" value="ECO:0007669"/>
    <property type="project" value="UniProtKB-KW"/>
</dbReference>
<comment type="similarity">
    <text evidence="2 9">Belongs to the peptidase S10 family.</text>
</comment>
<dbReference type="FunFam" id="3.40.50.11320:FF:000002">
    <property type="entry name" value="Carboxypeptidase"/>
    <property type="match status" value="1"/>
</dbReference>
<evidence type="ECO:0000256" key="3">
    <source>
        <dbReference type="ARBA" id="ARBA00022525"/>
    </source>
</evidence>
<evidence type="ECO:0000256" key="8">
    <source>
        <dbReference type="ARBA" id="ARBA00023180"/>
    </source>
</evidence>